<protein>
    <submittedName>
        <fullName evidence="2">Uncharacterized protein</fullName>
    </submittedName>
</protein>
<feature type="compositionally biased region" description="Basic residues" evidence="1">
    <location>
        <begin position="34"/>
        <end position="46"/>
    </location>
</feature>
<accession>A0AAD6USG8</accession>
<dbReference type="Gene3D" id="3.60.130.30">
    <property type="match status" value="1"/>
</dbReference>
<evidence type="ECO:0000313" key="2">
    <source>
        <dbReference type="EMBL" id="KAJ7192618.1"/>
    </source>
</evidence>
<proteinExistence type="predicted"/>
<gene>
    <name evidence="2" type="ORF">GGX14DRAFT_379917</name>
</gene>
<dbReference type="Proteomes" id="UP001219525">
    <property type="component" value="Unassembled WGS sequence"/>
</dbReference>
<sequence>MNNLDGIDDTNPATFRPPPSPKPPKRARLENIPKRNHHRHAKRRDKRNTAPQTPRPATLRDCVSDGVAIHATLDAFTLPTTHGAYAAKAEDSRSKYGHKKRRTLSELIALGFRVVKWDGIEARPIVDAHDRVIAVLAGRPRDPTYVQAVSDVFNAMLLERKNAHFPGSLNKHRRGSFPALNAGLSYSKGQRVPSRLDGGEYALLLQRLLGDPNVNRMAVYASAAFALWAPKVHRYYQEHDDALHRKMPDLGRNFAKSVFSCAAFNFGPKVCTFKHRDILNVPFGWCAVTAMGEFDHRTGGHLVLWDLELVVEFPHAATILLPSATIAHSNIPVGVDEMRGSFTQYTPGGLIRYVDNGFRTEGELQEEDPAEYARLLALKATRWDMGISLLSTVEELLEAL</sequence>
<evidence type="ECO:0000313" key="3">
    <source>
        <dbReference type="Proteomes" id="UP001219525"/>
    </source>
</evidence>
<dbReference type="EMBL" id="JARJCW010000117">
    <property type="protein sequence ID" value="KAJ7192618.1"/>
    <property type="molecule type" value="Genomic_DNA"/>
</dbReference>
<keyword evidence="3" id="KW-1185">Reference proteome</keyword>
<reference evidence="2" key="1">
    <citation type="submission" date="2023-03" db="EMBL/GenBank/DDBJ databases">
        <title>Massive genome expansion in bonnet fungi (Mycena s.s.) driven by repeated elements and novel gene families across ecological guilds.</title>
        <authorList>
            <consortium name="Lawrence Berkeley National Laboratory"/>
            <person name="Harder C.B."/>
            <person name="Miyauchi S."/>
            <person name="Viragh M."/>
            <person name="Kuo A."/>
            <person name="Thoen E."/>
            <person name="Andreopoulos B."/>
            <person name="Lu D."/>
            <person name="Skrede I."/>
            <person name="Drula E."/>
            <person name="Henrissat B."/>
            <person name="Morin E."/>
            <person name="Kohler A."/>
            <person name="Barry K."/>
            <person name="LaButti K."/>
            <person name="Morin E."/>
            <person name="Salamov A."/>
            <person name="Lipzen A."/>
            <person name="Mereny Z."/>
            <person name="Hegedus B."/>
            <person name="Baldrian P."/>
            <person name="Stursova M."/>
            <person name="Weitz H."/>
            <person name="Taylor A."/>
            <person name="Grigoriev I.V."/>
            <person name="Nagy L.G."/>
            <person name="Martin F."/>
            <person name="Kauserud H."/>
        </authorList>
    </citation>
    <scope>NUCLEOTIDE SEQUENCE</scope>
    <source>
        <strain evidence="2">9144</strain>
    </source>
</reference>
<name>A0AAD6USG8_9AGAR</name>
<evidence type="ECO:0000256" key="1">
    <source>
        <dbReference type="SAM" id="MobiDB-lite"/>
    </source>
</evidence>
<feature type="region of interest" description="Disordered" evidence="1">
    <location>
        <begin position="1"/>
        <end position="61"/>
    </location>
</feature>
<comment type="caution">
    <text evidence="2">The sequence shown here is derived from an EMBL/GenBank/DDBJ whole genome shotgun (WGS) entry which is preliminary data.</text>
</comment>
<organism evidence="2 3">
    <name type="scientific">Mycena pura</name>
    <dbReference type="NCBI Taxonomy" id="153505"/>
    <lineage>
        <taxon>Eukaryota</taxon>
        <taxon>Fungi</taxon>
        <taxon>Dikarya</taxon>
        <taxon>Basidiomycota</taxon>
        <taxon>Agaricomycotina</taxon>
        <taxon>Agaricomycetes</taxon>
        <taxon>Agaricomycetidae</taxon>
        <taxon>Agaricales</taxon>
        <taxon>Marasmiineae</taxon>
        <taxon>Mycenaceae</taxon>
        <taxon>Mycena</taxon>
    </lineage>
</organism>
<dbReference type="AlphaFoldDB" id="A0AAD6USG8"/>